<dbReference type="Gene3D" id="1.10.10.10">
    <property type="entry name" value="Winged helix-like DNA-binding domain superfamily/Winged helix DNA-binding domain"/>
    <property type="match status" value="1"/>
</dbReference>
<evidence type="ECO:0000313" key="5">
    <source>
        <dbReference type="EMBL" id="NIJ15857.1"/>
    </source>
</evidence>
<dbReference type="GO" id="GO:0003677">
    <property type="term" value="F:DNA binding"/>
    <property type="evidence" value="ECO:0007669"/>
    <property type="project" value="UniProtKB-KW"/>
</dbReference>
<evidence type="ECO:0000256" key="1">
    <source>
        <dbReference type="ARBA" id="ARBA00023015"/>
    </source>
</evidence>
<dbReference type="PRINTS" id="PR00598">
    <property type="entry name" value="HTHMARR"/>
</dbReference>
<dbReference type="InterPro" id="IPR036388">
    <property type="entry name" value="WH-like_DNA-bd_sf"/>
</dbReference>
<dbReference type="Pfam" id="PF12802">
    <property type="entry name" value="MarR_2"/>
    <property type="match status" value="1"/>
</dbReference>
<dbReference type="InterPro" id="IPR039422">
    <property type="entry name" value="MarR/SlyA-like"/>
</dbReference>
<sequence length="149" mass="16618">MSRSDLTYSLVQKMPQVARSWRHLTDEALAQFGVSASAGWCLVHLARLGPDVRQADLAEQLGITQPSLVRTLDQLATMGLIERLPHPKDKRSNHVQFTPAGSNLAARIEARLDGLTRELFDDLPDTAVEITVNVMELIGRRIAERRKLP</sequence>
<dbReference type="GO" id="GO:0003700">
    <property type="term" value="F:DNA-binding transcription factor activity"/>
    <property type="evidence" value="ECO:0007669"/>
    <property type="project" value="InterPro"/>
</dbReference>
<protein>
    <submittedName>
        <fullName evidence="5">MarR family transcriptional regulator for hemolysin</fullName>
    </submittedName>
</protein>
<organism evidence="5 6">
    <name type="scientific">Sphingobium vermicomposti</name>
    <dbReference type="NCBI Taxonomy" id="529005"/>
    <lineage>
        <taxon>Bacteria</taxon>
        <taxon>Pseudomonadati</taxon>
        <taxon>Pseudomonadota</taxon>
        <taxon>Alphaproteobacteria</taxon>
        <taxon>Sphingomonadales</taxon>
        <taxon>Sphingomonadaceae</taxon>
        <taxon>Sphingobium</taxon>
    </lineage>
</organism>
<feature type="domain" description="HTH marR-type" evidence="4">
    <location>
        <begin position="7"/>
        <end position="140"/>
    </location>
</feature>
<dbReference type="AlphaFoldDB" id="A0A846M107"/>
<evidence type="ECO:0000259" key="4">
    <source>
        <dbReference type="PROSITE" id="PS50995"/>
    </source>
</evidence>
<evidence type="ECO:0000313" key="6">
    <source>
        <dbReference type="Proteomes" id="UP000576821"/>
    </source>
</evidence>
<keyword evidence="3" id="KW-0804">Transcription</keyword>
<dbReference type="InterPro" id="IPR023187">
    <property type="entry name" value="Tscrpt_reg_MarR-type_CS"/>
</dbReference>
<dbReference type="InterPro" id="IPR036390">
    <property type="entry name" value="WH_DNA-bd_sf"/>
</dbReference>
<accession>A0A846M107</accession>
<dbReference type="InterPro" id="IPR000835">
    <property type="entry name" value="HTH_MarR-typ"/>
</dbReference>
<keyword evidence="6" id="KW-1185">Reference proteome</keyword>
<keyword evidence="1" id="KW-0805">Transcription regulation</keyword>
<dbReference type="Proteomes" id="UP000576821">
    <property type="component" value="Unassembled WGS sequence"/>
</dbReference>
<comment type="caution">
    <text evidence="5">The sequence shown here is derived from an EMBL/GenBank/DDBJ whole genome shotgun (WGS) entry which is preliminary data.</text>
</comment>
<dbReference type="PROSITE" id="PS01117">
    <property type="entry name" value="HTH_MARR_1"/>
    <property type="match status" value="1"/>
</dbReference>
<dbReference type="PANTHER" id="PTHR33164:SF64">
    <property type="entry name" value="TRANSCRIPTIONAL REGULATOR SLYA"/>
    <property type="match status" value="1"/>
</dbReference>
<dbReference type="PROSITE" id="PS50995">
    <property type="entry name" value="HTH_MARR_2"/>
    <property type="match status" value="1"/>
</dbReference>
<dbReference type="EMBL" id="JAASQR010000001">
    <property type="protein sequence ID" value="NIJ15857.1"/>
    <property type="molecule type" value="Genomic_DNA"/>
</dbReference>
<evidence type="ECO:0000256" key="3">
    <source>
        <dbReference type="ARBA" id="ARBA00023163"/>
    </source>
</evidence>
<dbReference type="GO" id="GO:0006950">
    <property type="term" value="P:response to stress"/>
    <property type="evidence" value="ECO:0007669"/>
    <property type="project" value="TreeGrafter"/>
</dbReference>
<dbReference type="SMART" id="SM00347">
    <property type="entry name" value="HTH_MARR"/>
    <property type="match status" value="1"/>
</dbReference>
<evidence type="ECO:0000256" key="2">
    <source>
        <dbReference type="ARBA" id="ARBA00023125"/>
    </source>
</evidence>
<keyword evidence="2" id="KW-0238">DNA-binding</keyword>
<reference evidence="5 6" key="1">
    <citation type="submission" date="2020-03" db="EMBL/GenBank/DDBJ databases">
        <title>Genomic Encyclopedia of Type Strains, Phase IV (KMG-IV): sequencing the most valuable type-strain genomes for metagenomic binning, comparative biology and taxonomic classification.</title>
        <authorList>
            <person name="Goeker M."/>
        </authorList>
    </citation>
    <scope>NUCLEOTIDE SEQUENCE [LARGE SCALE GENOMIC DNA]</scope>
    <source>
        <strain evidence="5 6">DSM 21299</strain>
    </source>
</reference>
<name>A0A846M107_9SPHN</name>
<proteinExistence type="predicted"/>
<dbReference type="PANTHER" id="PTHR33164">
    <property type="entry name" value="TRANSCRIPTIONAL REGULATOR, MARR FAMILY"/>
    <property type="match status" value="1"/>
</dbReference>
<gene>
    <name evidence="5" type="ORF">FHS54_000806</name>
</gene>
<dbReference type="SUPFAM" id="SSF46785">
    <property type="entry name" value="Winged helix' DNA-binding domain"/>
    <property type="match status" value="1"/>
</dbReference>